<dbReference type="InterPro" id="IPR027379">
    <property type="entry name" value="CLS_N"/>
</dbReference>
<gene>
    <name evidence="8" type="ORF">GCM10011509_15430</name>
</gene>
<keyword evidence="2" id="KW-1003">Cell membrane</keyword>
<evidence type="ECO:0000259" key="7">
    <source>
        <dbReference type="Pfam" id="PF13396"/>
    </source>
</evidence>
<feature type="transmembrane region" description="Helical" evidence="6">
    <location>
        <begin position="12"/>
        <end position="32"/>
    </location>
</feature>
<dbReference type="EMBL" id="BMLB01000003">
    <property type="protein sequence ID" value="GGK67965.1"/>
    <property type="molecule type" value="Genomic_DNA"/>
</dbReference>
<dbReference type="Proteomes" id="UP000662111">
    <property type="component" value="Unassembled WGS sequence"/>
</dbReference>
<evidence type="ECO:0000256" key="3">
    <source>
        <dbReference type="ARBA" id="ARBA00022692"/>
    </source>
</evidence>
<evidence type="ECO:0000256" key="1">
    <source>
        <dbReference type="ARBA" id="ARBA00004651"/>
    </source>
</evidence>
<evidence type="ECO:0000313" key="9">
    <source>
        <dbReference type="Proteomes" id="UP000662111"/>
    </source>
</evidence>
<evidence type="ECO:0000256" key="5">
    <source>
        <dbReference type="ARBA" id="ARBA00023136"/>
    </source>
</evidence>
<evidence type="ECO:0000256" key="6">
    <source>
        <dbReference type="SAM" id="Phobius"/>
    </source>
</evidence>
<evidence type="ECO:0000256" key="4">
    <source>
        <dbReference type="ARBA" id="ARBA00022989"/>
    </source>
</evidence>
<protein>
    <recommendedName>
        <fullName evidence="7">Cardiolipin synthase N-terminal domain-containing protein</fullName>
    </recommendedName>
</protein>
<keyword evidence="9" id="KW-1185">Reference proteome</keyword>
<feature type="domain" description="Cardiolipin synthase N-terminal" evidence="7">
    <location>
        <begin position="25"/>
        <end position="68"/>
    </location>
</feature>
<keyword evidence="3 6" id="KW-0812">Transmembrane</keyword>
<keyword evidence="4 6" id="KW-1133">Transmembrane helix</keyword>
<comment type="caution">
    <text evidence="8">The sequence shown here is derived from an EMBL/GenBank/DDBJ whole genome shotgun (WGS) entry which is preliminary data.</text>
</comment>
<reference evidence="9" key="1">
    <citation type="journal article" date="2019" name="Int. J. Syst. Evol. Microbiol.">
        <title>The Global Catalogue of Microorganisms (GCM) 10K type strain sequencing project: providing services to taxonomists for standard genome sequencing and annotation.</title>
        <authorList>
            <consortium name="The Broad Institute Genomics Platform"/>
            <consortium name="The Broad Institute Genome Sequencing Center for Infectious Disease"/>
            <person name="Wu L."/>
            <person name="Ma J."/>
        </authorList>
    </citation>
    <scope>NUCLEOTIDE SEQUENCE [LARGE SCALE GENOMIC DNA]</scope>
    <source>
        <strain evidence="9">CGMCC 1.5362</strain>
    </source>
</reference>
<dbReference type="RefSeq" id="WP_029202505.1">
    <property type="nucleotide sequence ID" value="NZ_BMLB01000003.1"/>
</dbReference>
<comment type="subcellular location">
    <subcellularLocation>
        <location evidence="1">Cell membrane</location>
        <topology evidence="1">Multi-pass membrane protein</topology>
    </subcellularLocation>
</comment>
<evidence type="ECO:0000313" key="8">
    <source>
        <dbReference type="EMBL" id="GGK67965.1"/>
    </source>
</evidence>
<proteinExistence type="predicted"/>
<organism evidence="8 9">
    <name type="scientific">Ornithinimicrobium pekingense</name>
    <dbReference type="NCBI Taxonomy" id="384677"/>
    <lineage>
        <taxon>Bacteria</taxon>
        <taxon>Bacillati</taxon>
        <taxon>Actinomycetota</taxon>
        <taxon>Actinomycetes</taxon>
        <taxon>Micrococcales</taxon>
        <taxon>Ornithinimicrobiaceae</taxon>
        <taxon>Ornithinimicrobium</taxon>
    </lineage>
</organism>
<dbReference type="Pfam" id="PF13396">
    <property type="entry name" value="PLDc_N"/>
    <property type="match status" value="1"/>
</dbReference>
<keyword evidence="5 6" id="KW-0472">Membrane</keyword>
<feature type="transmembrane region" description="Helical" evidence="6">
    <location>
        <begin position="47"/>
        <end position="65"/>
    </location>
</feature>
<sequence>MARGWKDLSQGQQATALTLGSVQLALAMTAWVDLARRPARQVNGPKSMWAAIIAVSWVGPVTYFVKGRRR</sequence>
<evidence type="ECO:0000256" key="2">
    <source>
        <dbReference type="ARBA" id="ARBA00022475"/>
    </source>
</evidence>
<accession>A0ABQ2FAW2</accession>
<name>A0ABQ2FAW2_9MICO</name>